<keyword evidence="3 5" id="KW-1133">Transmembrane helix</keyword>
<keyword evidence="4 5" id="KW-0472">Membrane</keyword>
<keyword evidence="8" id="KW-1185">Reference proteome</keyword>
<dbReference type="SMR" id="O16474"/>
<sequence>MSVTMALQSLIKSPTLDDEQEYLEEWTNSSRLLFYSVISISLLTLPILLLTFCYILCRSKRNAHFLPYLCSILAANFVLLSTIFLSVLAKNTDLVYDTIPGFLVCKISTFLVNSSSCFIYWTWVAMFAERCCNIFFPLRFRTSSSFKTAGVLCSILIFSMSIQLWTPIFITEKRLDNHMDYIYCGEDPRYSSQTRIIIVLECLTTFFLPLILTIFADISVLTWKSSFGIDIDLVSREKISGKNSETMKIVSTNSLKNSKKRRSNAIRQCLISSTITLFLNLPNYSLQLLDEFLNFRDSNSIQARRIFLRIDAFVYVLYLMQFPITPLRMFTLSKSHTRRGSRHRRNTLIA</sequence>
<organism evidence="7 8">
    <name type="scientific">Caenorhabditis elegans</name>
    <dbReference type="NCBI Taxonomy" id="6239"/>
    <lineage>
        <taxon>Eukaryota</taxon>
        <taxon>Metazoa</taxon>
        <taxon>Ecdysozoa</taxon>
        <taxon>Nematoda</taxon>
        <taxon>Chromadorea</taxon>
        <taxon>Rhabditida</taxon>
        <taxon>Rhabditina</taxon>
        <taxon>Rhabditomorpha</taxon>
        <taxon>Rhabditoidea</taxon>
        <taxon>Rhabditidae</taxon>
        <taxon>Peloderinae</taxon>
        <taxon>Caenorhabditis</taxon>
    </lineage>
</organism>
<protein>
    <submittedName>
        <fullName evidence="7">G-protein coupled receptors family 1 profile domain-containing protein</fullName>
    </submittedName>
</protein>
<dbReference type="SUPFAM" id="SSF81321">
    <property type="entry name" value="Family A G protein-coupled receptor-like"/>
    <property type="match status" value="1"/>
</dbReference>
<dbReference type="OMA" id="AMFAERC"/>
<dbReference type="KEGG" id="cel:CELE_C50H11.13"/>
<dbReference type="RefSeq" id="NP_503838.2">
    <property type="nucleotide sequence ID" value="NM_071437.5"/>
</dbReference>
<evidence type="ECO:0000259" key="6">
    <source>
        <dbReference type="PROSITE" id="PS50262"/>
    </source>
</evidence>
<dbReference type="PANTHER" id="PTHR24224:SF14">
    <property type="entry name" value="G-PROTEIN COUPLED RECEPTORS FAMILY 1 PROFILE DOMAIN-CONTAINING PROTEIN"/>
    <property type="match status" value="1"/>
</dbReference>
<dbReference type="DIP" id="DIP-25972N"/>
<dbReference type="EMBL" id="BX284605">
    <property type="protein sequence ID" value="CCD67810.1"/>
    <property type="molecule type" value="Genomic_DNA"/>
</dbReference>
<feature type="transmembrane region" description="Helical" evidence="5">
    <location>
        <begin position="32"/>
        <end position="56"/>
    </location>
</feature>
<evidence type="ECO:0000256" key="4">
    <source>
        <dbReference type="ARBA" id="ARBA00023136"/>
    </source>
</evidence>
<evidence type="ECO:0000256" key="5">
    <source>
        <dbReference type="SAM" id="Phobius"/>
    </source>
</evidence>
<evidence type="ECO:0000313" key="9">
    <source>
        <dbReference type="WormBase" id="C50H11.13"/>
    </source>
</evidence>
<dbReference type="CTD" id="183700"/>
<dbReference type="OrthoDB" id="5841613at2759"/>
<evidence type="ECO:0000256" key="3">
    <source>
        <dbReference type="ARBA" id="ARBA00022989"/>
    </source>
</evidence>
<dbReference type="PaxDb" id="6239-C50H11.13"/>
<dbReference type="WormBase" id="C50H11.13">
    <property type="protein sequence ID" value="CE35257"/>
    <property type="gene ID" value="WBGene00016858"/>
</dbReference>
<name>O16474_CAEEL</name>
<gene>
    <name evidence="7 9" type="ORF">C50H11.13</name>
    <name evidence="7" type="ORF">CELE_C50H11.13</name>
</gene>
<feature type="transmembrane region" description="Helical" evidence="5">
    <location>
        <begin position="149"/>
        <end position="170"/>
    </location>
</feature>
<dbReference type="STRING" id="6239.C50H11.13.1"/>
<feature type="transmembrane region" description="Helical" evidence="5">
    <location>
        <begin position="196"/>
        <end position="216"/>
    </location>
</feature>
<dbReference type="GeneID" id="183700"/>
<dbReference type="InterPro" id="IPR052665">
    <property type="entry name" value="Neuropeptide-GPCR"/>
</dbReference>
<dbReference type="PANTHER" id="PTHR24224">
    <property type="entry name" value="CARDIOACCELERATORY PEPTIDE RECEPTOR-RELATED"/>
    <property type="match status" value="1"/>
</dbReference>
<dbReference type="Bgee" id="WBGene00016858">
    <property type="expression patterns" value="Expressed in larva"/>
</dbReference>
<dbReference type="AlphaFoldDB" id="O16474"/>
<dbReference type="eggNOG" id="ENOG502TH73">
    <property type="taxonomic scope" value="Eukaryota"/>
</dbReference>
<dbReference type="AGR" id="WB:WBGene00016858"/>
<comment type="subcellular location">
    <subcellularLocation>
        <location evidence="1">Membrane</location>
    </subcellularLocation>
</comment>
<evidence type="ECO:0000313" key="8">
    <source>
        <dbReference type="Proteomes" id="UP000001940"/>
    </source>
</evidence>
<proteinExistence type="predicted"/>
<dbReference type="CDD" id="cd00637">
    <property type="entry name" value="7tm_classA_rhodopsin-like"/>
    <property type="match status" value="1"/>
</dbReference>
<dbReference type="Gene3D" id="1.20.1070.10">
    <property type="entry name" value="Rhodopsin 7-helix transmembrane proteins"/>
    <property type="match status" value="1"/>
</dbReference>
<evidence type="ECO:0000256" key="2">
    <source>
        <dbReference type="ARBA" id="ARBA00022692"/>
    </source>
</evidence>
<dbReference type="FunCoup" id="O16474">
    <property type="interactions" value="3"/>
</dbReference>
<accession>O16474</accession>
<feature type="transmembrane region" description="Helical" evidence="5">
    <location>
        <begin position="68"/>
        <end position="89"/>
    </location>
</feature>
<feature type="domain" description="G-protein coupled receptors family 1 profile" evidence="6">
    <location>
        <begin position="40"/>
        <end position="329"/>
    </location>
</feature>
<feature type="transmembrane region" description="Helical" evidence="5">
    <location>
        <begin position="306"/>
        <end position="324"/>
    </location>
</feature>
<feature type="transmembrane region" description="Helical" evidence="5">
    <location>
        <begin position="101"/>
        <end position="128"/>
    </location>
</feature>
<dbReference type="PIR" id="E88986">
    <property type="entry name" value="E88986"/>
</dbReference>
<evidence type="ECO:0000313" key="7">
    <source>
        <dbReference type="EMBL" id="CCD67810.1"/>
    </source>
</evidence>
<dbReference type="PROSITE" id="PS50262">
    <property type="entry name" value="G_PROTEIN_RECEP_F1_2"/>
    <property type="match status" value="1"/>
</dbReference>
<dbReference type="Proteomes" id="UP000001940">
    <property type="component" value="Chromosome V"/>
</dbReference>
<dbReference type="PhylomeDB" id="O16474"/>
<dbReference type="InterPro" id="IPR017452">
    <property type="entry name" value="GPCR_Rhodpsn_7TM"/>
</dbReference>
<dbReference type="HOGENOM" id="CLU_068744_0_0_1"/>
<dbReference type="GO" id="GO:0016020">
    <property type="term" value="C:membrane"/>
    <property type="evidence" value="ECO:0000318"/>
    <property type="project" value="GO_Central"/>
</dbReference>
<keyword evidence="2 5" id="KW-0812">Transmembrane</keyword>
<evidence type="ECO:0000256" key="1">
    <source>
        <dbReference type="ARBA" id="ARBA00004370"/>
    </source>
</evidence>
<dbReference type="InParanoid" id="O16474"/>
<reference evidence="7 8" key="1">
    <citation type="journal article" date="1998" name="Science">
        <title>Genome sequence of the nematode C. elegans: a platform for investigating biology.</title>
        <authorList>
            <consortium name="The C. elegans sequencing consortium"/>
            <person name="Sulson J.E."/>
            <person name="Waterston R."/>
        </authorList>
    </citation>
    <scope>NUCLEOTIDE SEQUENCE [LARGE SCALE GENOMIC DNA]</scope>
    <source>
        <strain evidence="7 8">Bristol N2</strain>
    </source>
</reference>
<dbReference type="UCSC" id="C50H11.13">
    <property type="organism name" value="c. elegans"/>
</dbReference>
<keyword evidence="7" id="KW-0675">Receptor</keyword>
<dbReference type="FunFam" id="1.20.1070.10:FF:001003">
    <property type="entry name" value="Protein CBG16999"/>
    <property type="match status" value="1"/>
</dbReference>